<evidence type="ECO:0008006" key="5">
    <source>
        <dbReference type="Google" id="ProtNLM"/>
    </source>
</evidence>
<reference evidence="3 4" key="1">
    <citation type="submission" date="2013-11" db="EMBL/GenBank/DDBJ databases">
        <title>Opisthorchis viverrini - life in the bile duct.</title>
        <authorList>
            <person name="Young N.D."/>
            <person name="Nagarajan N."/>
            <person name="Lin S.J."/>
            <person name="Korhonen P.K."/>
            <person name="Jex A.R."/>
            <person name="Hall R.S."/>
            <person name="Safavi-Hemami H."/>
            <person name="Kaewkong W."/>
            <person name="Bertrand D."/>
            <person name="Gao S."/>
            <person name="Seet Q."/>
            <person name="Wongkham S."/>
            <person name="Teh B.T."/>
            <person name="Wongkham C."/>
            <person name="Intapan P.M."/>
            <person name="Maleewong W."/>
            <person name="Yang X."/>
            <person name="Hu M."/>
            <person name="Wang Z."/>
            <person name="Hofmann A."/>
            <person name="Sternberg P.W."/>
            <person name="Tan P."/>
            <person name="Wang J."/>
            <person name="Gasser R.B."/>
        </authorList>
    </citation>
    <scope>NUCLEOTIDE SEQUENCE [LARGE SCALE GENOMIC DNA]</scope>
</reference>
<dbReference type="KEGG" id="ovi:T265_03888"/>
<protein>
    <recommendedName>
        <fullName evidence="5">Protein kinase domain-containing protein</fullName>
    </recommendedName>
</protein>
<evidence type="ECO:0000256" key="1">
    <source>
        <dbReference type="PROSITE-ProRule" id="PRU10141"/>
    </source>
</evidence>
<dbReference type="Proteomes" id="UP000054324">
    <property type="component" value="Unassembled WGS sequence"/>
</dbReference>
<keyword evidence="1" id="KW-0547">Nucleotide-binding</keyword>
<dbReference type="GO" id="GO:0005524">
    <property type="term" value="F:ATP binding"/>
    <property type="evidence" value="ECO:0007669"/>
    <property type="project" value="UniProtKB-UniRule"/>
</dbReference>
<organism evidence="3 4">
    <name type="scientific">Opisthorchis viverrini</name>
    <name type="common">Southeast Asian liver fluke</name>
    <dbReference type="NCBI Taxonomy" id="6198"/>
    <lineage>
        <taxon>Eukaryota</taxon>
        <taxon>Metazoa</taxon>
        <taxon>Spiralia</taxon>
        <taxon>Lophotrochozoa</taxon>
        <taxon>Platyhelminthes</taxon>
        <taxon>Trematoda</taxon>
        <taxon>Digenea</taxon>
        <taxon>Opisthorchiida</taxon>
        <taxon>Opisthorchiata</taxon>
        <taxon>Opisthorchiidae</taxon>
        <taxon>Opisthorchis</taxon>
    </lineage>
</organism>
<dbReference type="OrthoDB" id="6288820at2759"/>
<dbReference type="PROSITE" id="PS00107">
    <property type="entry name" value="PROTEIN_KINASE_ATP"/>
    <property type="match status" value="1"/>
</dbReference>
<name>A0A074ZQ09_OPIVI</name>
<dbReference type="GeneID" id="20318075"/>
<feature type="region of interest" description="Disordered" evidence="2">
    <location>
        <begin position="350"/>
        <end position="385"/>
    </location>
</feature>
<feature type="compositionally biased region" description="Polar residues" evidence="2">
    <location>
        <begin position="108"/>
        <end position="125"/>
    </location>
</feature>
<dbReference type="InterPro" id="IPR017441">
    <property type="entry name" value="Protein_kinase_ATP_BS"/>
</dbReference>
<dbReference type="STRING" id="6198.A0A074ZQ09"/>
<evidence type="ECO:0000256" key="2">
    <source>
        <dbReference type="SAM" id="MobiDB-lite"/>
    </source>
</evidence>
<feature type="binding site" evidence="1">
    <location>
        <position position="267"/>
    </location>
    <ligand>
        <name>ATP</name>
        <dbReference type="ChEBI" id="CHEBI:30616"/>
    </ligand>
</feature>
<feature type="compositionally biased region" description="Low complexity" evidence="2">
    <location>
        <begin position="131"/>
        <end position="144"/>
    </location>
</feature>
<dbReference type="AlphaFoldDB" id="A0A074ZQ09"/>
<dbReference type="RefSeq" id="XP_009166744.1">
    <property type="nucleotide sequence ID" value="XM_009168480.1"/>
</dbReference>
<evidence type="ECO:0000313" key="4">
    <source>
        <dbReference type="Proteomes" id="UP000054324"/>
    </source>
</evidence>
<accession>A0A074ZQ09</accession>
<dbReference type="CTD" id="20318075"/>
<gene>
    <name evidence="3" type="ORF">T265_03888</name>
</gene>
<proteinExistence type="predicted"/>
<feature type="compositionally biased region" description="Polar residues" evidence="2">
    <location>
        <begin position="18"/>
        <end position="27"/>
    </location>
</feature>
<evidence type="ECO:0000313" key="3">
    <source>
        <dbReference type="EMBL" id="KER29513.1"/>
    </source>
</evidence>
<feature type="compositionally biased region" description="Polar residues" evidence="2">
    <location>
        <begin position="46"/>
        <end position="55"/>
    </location>
</feature>
<keyword evidence="1" id="KW-0067">ATP-binding</keyword>
<feature type="compositionally biased region" description="Polar residues" evidence="2">
    <location>
        <begin position="72"/>
        <end position="94"/>
    </location>
</feature>
<keyword evidence="4" id="KW-1185">Reference proteome</keyword>
<dbReference type="EMBL" id="KL596677">
    <property type="protein sequence ID" value="KER29513.1"/>
    <property type="molecule type" value="Genomic_DNA"/>
</dbReference>
<sequence>MQSILVPQGHPVGESRSNESLSSQVGKQFSRIAENALQPAARKSSQKLISSSHRFSSVGGIPQSHHVKKSNRQPTQKQDSVSMRPTNSPTSDSNCPFEESRIHPSPPTQVNFELGSSTDNQASGQSKRRSTSSFRTSSTSSKPSGMLSRQYTDSSGSGRFAYLDSPGILKAAPSCPGFLDPVQTSKFQPTVSTKTAEGQPMPLLKSSECRTEIGGNAPIGRLRVNTTTAGLEFYRIQETIGTGNFSQVKLATHILTKGTQSGKLVAKYGAVKLQGYSSTGVSELHVRTLKSCNMPSVQYVVEEYSELLTGDEDPFSFFSWIEREISLSSECLRPYGPVLYRSVYGKSSQRSRAPRKMPARVLMERPRQSSSRLRLRAKMHQPPVV</sequence>
<feature type="region of interest" description="Disordered" evidence="2">
    <location>
        <begin position="1"/>
        <end position="154"/>
    </location>
</feature>